<comment type="similarity">
    <text evidence="6">Belongs to the RnfG family.</text>
</comment>
<dbReference type="PANTHER" id="PTHR36118:SF1">
    <property type="entry name" value="ION-TRANSLOCATING OXIDOREDUCTASE COMPLEX SUBUNIT G"/>
    <property type="match status" value="1"/>
</dbReference>
<evidence type="ECO:0000256" key="3">
    <source>
        <dbReference type="ARBA" id="ARBA00022630"/>
    </source>
</evidence>
<dbReference type="AlphaFoldDB" id="A0A0B0H8A0"/>
<keyword evidence="6" id="KW-0472">Membrane</keyword>
<dbReference type="NCBIfam" id="TIGR01947">
    <property type="entry name" value="rnfG"/>
    <property type="match status" value="1"/>
</dbReference>
<comment type="subcellular location">
    <subcellularLocation>
        <location evidence="6">Cell inner membrane</location>
        <topology evidence="6">Single-pass membrane protein</topology>
    </subcellularLocation>
</comment>
<keyword evidence="3 6" id="KW-0285">Flavoprotein</keyword>
<name>A0A0B0H8A0_SOVGS</name>
<evidence type="ECO:0000256" key="1">
    <source>
        <dbReference type="ARBA" id="ARBA00022448"/>
    </source>
</evidence>
<dbReference type="PIRSF" id="PIRSF006091">
    <property type="entry name" value="E_trnsport_RnfG"/>
    <property type="match status" value="1"/>
</dbReference>
<feature type="domain" description="FMN-binding" evidence="7">
    <location>
        <begin position="101"/>
        <end position="193"/>
    </location>
</feature>
<dbReference type="Proteomes" id="UP000030856">
    <property type="component" value="Unassembled WGS sequence"/>
</dbReference>
<keyword evidence="6" id="KW-0997">Cell inner membrane</keyword>
<evidence type="ECO:0000256" key="5">
    <source>
        <dbReference type="ARBA" id="ARBA00022982"/>
    </source>
</evidence>
<gene>
    <name evidence="8" type="primary">rnfG1</name>
    <name evidence="6" type="synonym">rnfG</name>
    <name evidence="8" type="ORF">JV46_10820</name>
</gene>
<evidence type="ECO:0000256" key="2">
    <source>
        <dbReference type="ARBA" id="ARBA00022553"/>
    </source>
</evidence>
<dbReference type="InterPro" id="IPR007329">
    <property type="entry name" value="FMN-bd"/>
</dbReference>
<dbReference type="eggNOG" id="COG4659">
    <property type="taxonomic scope" value="Bacteria"/>
</dbReference>
<keyword evidence="5 6" id="KW-0249">Electron transport</keyword>
<keyword evidence="9" id="KW-1185">Reference proteome</keyword>
<dbReference type="GO" id="GO:0010181">
    <property type="term" value="F:FMN binding"/>
    <property type="evidence" value="ECO:0007669"/>
    <property type="project" value="InterPro"/>
</dbReference>
<organism evidence="8 9">
    <name type="scientific">Solemya velum gill symbiont</name>
    <dbReference type="NCBI Taxonomy" id="2340"/>
    <lineage>
        <taxon>Bacteria</taxon>
        <taxon>Pseudomonadati</taxon>
        <taxon>Pseudomonadota</taxon>
        <taxon>Gammaproteobacteria</taxon>
        <taxon>sulfur-oxidizing symbionts</taxon>
    </lineage>
</organism>
<protein>
    <recommendedName>
        <fullName evidence="6">Ion-translocating oxidoreductase complex subunit G</fullName>
        <ecNumber evidence="6">7.-.-.-</ecNumber>
    </recommendedName>
    <alternativeName>
        <fullName evidence="6">Rnf electron transport complex subunit G</fullName>
    </alternativeName>
</protein>
<sequence>MKINSIVIASVLLGLFGLVGTSLVSLTETATRAQIEHNRQQALLTKLEELIPADSIDNNLLEHIPVVNALEELGRPQSNLYLGTREQALYAIVYEARGPNGYAGVIELLVAVKQDGSLGGVRVVSHKETPGLGDKIELKRSDWVLDFNGKSLQNPPANRWKVKKDGGDFDQFTGATITPRSIVSAVKSVLIYHGENSADLYADYLKNMQAGKSK</sequence>
<comment type="function">
    <text evidence="6">Part of a membrane-bound complex that couples electron transfer with translocation of ions across the membrane.</text>
</comment>
<keyword evidence="6" id="KW-1003">Cell membrane</keyword>
<dbReference type="SMART" id="SM00900">
    <property type="entry name" value="FMN_bind"/>
    <property type="match status" value="1"/>
</dbReference>
<evidence type="ECO:0000259" key="7">
    <source>
        <dbReference type="SMART" id="SM00900"/>
    </source>
</evidence>
<evidence type="ECO:0000313" key="9">
    <source>
        <dbReference type="Proteomes" id="UP000030856"/>
    </source>
</evidence>
<dbReference type="OrthoDB" id="9784165at2"/>
<dbReference type="HAMAP" id="MF_00479">
    <property type="entry name" value="RsxG_RnfG"/>
    <property type="match status" value="1"/>
</dbReference>
<dbReference type="InterPro" id="IPR010209">
    <property type="entry name" value="Ion_transpt_RnfG/RsxG"/>
</dbReference>
<dbReference type="PANTHER" id="PTHR36118">
    <property type="entry name" value="ION-TRANSLOCATING OXIDOREDUCTASE COMPLEX SUBUNIT G"/>
    <property type="match status" value="1"/>
</dbReference>
<dbReference type="EC" id="7.-.-.-" evidence="6"/>
<dbReference type="Pfam" id="PF04205">
    <property type="entry name" value="FMN_bind"/>
    <property type="match status" value="1"/>
</dbReference>
<evidence type="ECO:0000256" key="6">
    <source>
        <dbReference type="HAMAP-Rule" id="MF_00479"/>
    </source>
</evidence>
<dbReference type="GO" id="GO:0009055">
    <property type="term" value="F:electron transfer activity"/>
    <property type="evidence" value="ECO:0007669"/>
    <property type="project" value="InterPro"/>
</dbReference>
<keyword evidence="6" id="KW-0812">Transmembrane</keyword>
<comment type="caution">
    <text evidence="8">The sequence shown here is derived from an EMBL/GenBank/DDBJ whole genome shotgun (WGS) entry which is preliminary data.</text>
</comment>
<proteinExistence type="inferred from homology"/>
<evidence type="ECO:0000313" key="8">
    <source>
        <dbReference type="EMBL" id="KHF25325.1"/>
    </source>
</evidence>
<dbReference type="STRING" id="2340.JV46_10820"/>
<dbReference type="RefSeq" id="WP_043117545.1">
    <property type="nucleotide sequence ID" value="NZ_JRAA01000002.1"/>
</dbReference>
<dbReference type="GO" id="GO:0005886">
    <property type="term" value="C:plasma membrane"/>
    <property type="evidence" value="ECO:0007669"/>
    <property type="project" value="UniProtKB-SubCell"/>
</dbReference>
<dbReference type="NCBIfam" id="NF002519">
    <property type="entry name" value="PRK01908.1"/>
    <property type="match status" value="1"/>
</dbReference>
<feature type="modified residue" description="FMN phosphoryl threonine" evidence="6">
    <location>
        <position position="176"/>
    </location>
</feature>
<comment type="subunit">
    <text evidence="6">The complex is composed of six subunits: RnfA, RnfB, RnfC, RnfD, RnfE and RnfG.</text>
</comment>
<keyword evidence="2 6" id="KW-0597">Phosphoprotein</keyword>
<keyword evidence="4 6" id="KW-0288">FMN</keyword>
<dbReference type="GO" id="GO:0022900">
    <property type="term" value="P:electron transport chain"/>
    <property type="evidence" value="ECO:0007669"/>
    <property type="project" value="UniProtKB-UniRule"/>
</dbReference>
<dbReference type="EMBL" id="JRAA01000002">
    <property type="protein sequence ID" value="KHF25325.1"/>
    <property type="molecule type" value="Genomic_DNA"/>
</dbReference>
<keyword evidence="1 6" id="KW-0813">Transport</keyword>
<keyword evidence="6" id="KW-1278">Translocase</keyword>
<reference evidence="8 9" key="1">
    <citation type="journal article" date="2014" name="BMC Genomics">
        <title>The genome of the intracellular bacterium of the coastal bivalve, Solemya velum: a blueprint for thriving in and out of symbiosis.</title>
        <authorList>
            <person name="Dmytrenko O."/>
            <person name="Russell S.L."/>
            <person name="Loo W.T."/>
            <person name="Fontanez K.M."/>
            <person name="Liao L."/>
            <person name="Roeselers G."/>
            <person name="Sharma R."/>
            <person name="Stewart F.J."/>
            <person name="Newton I.L."/>
            <person name="Woyke T."/>
            <person name="Wu D."/>
            <person name="Lang J.M."/>
            <person name="Eisen J.A."/>
            <person name="Cavanaugh C.M."/>
        </authorList>
    </citation>
    <scope>NUCLEOTIDE SEQUENCE [LARGE SCALE GENOMIC DNA]</scope>
    <source>
        <strain evidence="8 9">WH</strain>
    </source>
</reference>
<dbReference type="PATRIC" id="fig|2340.3.peg.1946"/>
<evidence type="ECO:0000256" key="4">
    <source>
        <dbReference type="ARBA" id="ARBA00022643"/>
    </source>
</evidence>
<accession>A0A0B0H8A0</accession>
<comment type="cofactor">
    <cofactor evidence="6">
        <name>FMN</name>
        <dbReference type="ChEBI" id="CHEBI:58210"/>
    </cofactor>
</comment>
<keyword evidence="6" id="KW-1133">Transmembrane helix</keyword>